<dbReference type="Pfam" id="PF19677">
    <property type="entry name" value="DUF6179"/>
    <property type="match status" value="1"/>
</dbReference>
<dbReference type="InterPro" id="IPR045751">
    <property type="entry name" value="DUF6179"/>
</dbReference>
<proteinExistence type="predicted"/>
<evidence type="ECO:0000313" key="1">
    <source>
        <dbReference type="EMBL" id="SES85738.1"/>
    </source>
</evidence>
<sequence length="274" mass="32350">MHFEMEELMPLVEKLAVRYTSGESSSIPYEKARQLMEAAIFCIEEAENSSTTALNTTESTDPEKRYQIGYQCVKEKVKESLSLYDKIMEGFSYYRNRALYETVVKGMPEFFKYYNIEFEPQNRILTLDYPVLGQVYQLQGIHSIYAYLNCIQAEQTFLSALPEDLIEKALLNYHEEYEELLINVASVVLRFIIRKMLSEQWEDLKGKPIEERKEVLKNALRLLMKEKYDSNELLYQYLSLDMDEYSTEMLYEKDIVSVLLGEGWNLWSDEQKLH</sequence>
<dbReference type="Proteomes" id="UP000199800">
    <property type="component" value="Unassembled WGS sequence"/>
</dbReference>
<gene>
    <name evidence="1" type="ORF">SAMN04487772_104135</name>
</gene>
<evidence type="ECO:0000313" key="2">
    <source>
        <dbReference type="Proteomes" id="UP000199800"/>
    </source>
</evidence>
<organism evidence="1 2">
    <name type="scientific">[Clostridium] polysaccharolyticum</name>
    <dbReference type="NCBI Taxonomy" id="29364"/>
    <lineage>
        <taxon>Bacteria</taxon>
        <taxon>Bacillati</taxon>
        <taxon>Bacillota</taxon>
        <taxon>Clostridia</taxon>
        <taxon>Lachnospirales</taxon>
        <taxon>Lachnospiraceae</taxon>
    </lineage>
</organism>
<dbReference type="EMBL" id="FOHN01000004">
    <property type="protein sequence ID" value="SES85738.1"/>
    <property type="molecule type" value="Genomic_DNA"/>
</dbReference>
<reference evidence="1 2" key="1">
    <citation type="submission" date="2016-10" db="EMBL/GenBank/DDBJ databases">
        <authorList>
            <person name="de Groot N.N."/>
        </authorList>
    </citation>
    <scope>NUCLEOTIDE SEQUENCE [LARGE SCALE GENOMIC DNA]</scope>
    <source>
        <strain evidence="1 2">DSM 1801</strain>
    </source>
</reference>
<name>A0A1H9ZXY8_9FIRM</name>
<dbReference type="STRING" id="29364.SAMN04487772_104135"/>
<keyword evidence="2" id="KW-1185">Reference proteome</keyword>
<dbReference type="AlphaFoldDB" id="A0A1H9ZXY8"/>
<accession>A0A1H9ZXY8</accession>
<protein>
    <submittedName>
        <fullName evidence="1">Uncharacterized protein</fullName>
    </submittedName>
</protein>